<name>A0A915DG45_9BILA</name>
<sequence>MNTSSRVKTVAVESYLFVGSSHPPMLNGTSEEEFVEEEAELGLLGDDSLDWCEHRLTIEDEGILGVPTTVPTVALLGE</sequence>
<organism evidence="1 2">
    <name type="scientific">Ditylenchus dipsaci</name>
    <dbReference type="NCBI Taxonomy" id="166011"/>
    <lineage>
        <taxon>Eukaryota</taxon>
        <taxon>Metazoa</taxon>
        <taxon>Ecdysozoa</taxon>
        <taxon>Nematoda</taxon>
        <taxon>Chromadorea</taxon>
        <taxon>Rhabditida</taxon>
        <taxon>Tylenchina</taxon>
        <taxon>Tylenchomorpha</taxon>
        <taxon>Sphaerularioidea</taxon>
        <taxon>Anguinidae</taxon>
        <taxon>Anguininae</taxon>
        <taxon>Ditylenchus</taxon>
    </lineage>
</organism>
<keyword evidence="1" id="KW-1185">Reference proteome</keyword>
<reference evidence="2" key="1">
    <citation type="submission" date="2022-11" db="UniProtKB">
        <authorList>
            <consortium name="WormBaseParasite"/>
        </authorList>
    </citation>
    <scope>IDENTIFICATION</scope>
</reference>
<dbReference type="AlphaFoldDB" id="A0A915DG45"/>
<proteinExistence type="predicted"/>
<evidence type="ECO:0000313" key="1">
    <source>
        <dbReference type="Proteomes" id="UP000887574"/>
    </source>
</evidence>
<accession>A0A915DG45</accession>
<protein>
    <submittedName>
        <fullName evidence="2">Uncharacterized protein</fullName>
    </submittedName>
</protein>
<evidence type="ECO:0000313" key="2">
    <source>
        <dbReference type="WBParaSite" id="jg19515"/>
    </source>
</evidence>
<dbReference type="WBParaSite" id="jg19515">
    <property type="protein sequence ID" value="jg19515"/>
    <property type="gene ID" value="jg19515"/>
</dbReference>
<dbReference type="Proteomes" id="UP000887574">
    <property type="component" value="Unplaced"/>
</dbReference>